<dbReference type="PANTHER" id="PTHR42034:SF1">
    <property type="entry name" value="CONDENSATION DOMAIN-CONTAINING PROTEIN"/>
    <property type="match status" value="1"/>
</dbReference>
<organism evidence="1 2">
    <name type="scientific">Oidiodendron maius (strain Zn)</name>
    <dbReference type="NCBI Taxonomy" id="913774"/>
    <lineage>
        <taxon>Eukaryota</taxon>
        <taxon>Fungi</taxon>
        <taxon>Dikarya</taxon>
        <taxon>Ascomycota</taxon>
        <taxon>Pezizomycotina</taxon>
        <taxon>Leotiomycetes</taxon>
        <taxon>Leotiomycetes incertae sedis</taxon>
        <taxon>Myxotrichaceae</taxon>
        <taxon>Oidiodendron</taxon>
    </lineage>
</organism>
<keyword evidence="2" id="KW-1185">Reference proteome</keyword>
<proteinExistence type="predicted"/>
<evidence type="ECO:0000313" key="2">
    <source>
        <dbReference type="Proteomes" id="UP000054321"/>
    </source>
</evidence>
<reference evidence="1 2" key="1">
    <citation type="submission" date="2014-04" db="EMBL/GenBank/DDBJ databases">
        <authorList>
            <consortium name="DOE Joint Genome Institute"/>
            <person name="Kuo A."/>
            <person name="Martino E."/>
            <person name="Perotto S."/>
            <person name="Kohler A."/>
            <person name="Nagy L.G."/>
            <person name="Floudas D."/>
            <person name="Copeland A."/>
            <person name="Barry K.W."/>
            <person name="Cichocki N."/>
            <person name="Veneault-Fourrey C."/>
            <person name="LaButti K."/>
            <person name="Lindquist E.A."/>
            <person name="Lipzen A."/>
            <person name="Lundell T."/>
            <person name="Morin E."/>
            <person name="Murat C."/>
            <person name="Sun H."/>
            <person name="Tunlid A."/>
            <person name="Henrissat B."/>
            <person name="Grigoriev I.V."/>
            <person name="Hibbett D.S."/>
            <person name="Martin F."/>
            <person name="Nordberg H.P."/>
            <person name="Cantor M.N."/>
            <person name="Hua S.X."/>
        </authorList>
    </citation>
    <scope>NUCLEOTIDE SEQUENCE [LARGE SCALE GENOMIC DNA]</scope>
    <source>
        <strain evidence="1 2">Zn</strain>
    </source>
</reference>
<dbReference type="HOGENOM" id="CLU_029138_0_0_1"/>
<dbReference type="STRING" id="913774.A0A0C3C7H5"/>
<dbReference type="EMBL" id="KN832888">
    <property type="protein sequence ID" value="KIM94868.1"/>
    <property type="molecule type" value="Genomic_DNA"/>
</dbReference>
<dbReference type="Proteomes" id="UP000054321">
    <property type="component" value="Unassembled WGS sequence"/>
</dbReference>
<dbReference type="InParanoid" id="A0A0C3C7H5"/>
<reference evidence="2" key="2">
    <citation type="submission" date="2015-01" db="EMBL/GenBank/DDBJ databases">
        <title>Evolutionary Origins and Diversification of the Mycorrhizal Mutualists.</title>
        <authorList>
            <consortium name="DOE Joint Genome Institute"/>
            <consortium name="Mycorrhizal Genomics Consortium"/>
            <person name="Kohler A."/>
            <person name="Kuo A."/>
            <person name="Nagy L.G."/>
            <person name="Floudas D."/>
            <person name="Copeland A."/>
            <person name="Barry K.W."/>
            <person name="Cichocki N."/>
            <person name="Veneault-Fourrey C."/>
            <person name="LaButti K."/>
            <person name="Lindquist E.A."/>
            <person name="Lipzen A."/>
            <person name="Lundell T."/>
            <person name="Morin E."/>
            <person name="Murat C."/>
            <person name="Riley R."/>
            <person name="Ohm R."/>
            <person name="Sun H."/>
            <person name="Tunlid A."/>
            <person name="Henrissat B."/>
            <person name="Grigoriev I.V."/>
            <person name="Hibbett D.S."/>
            <person name="Martin F."/>
        </authorList>
    </citation>
    <scope>NUCLEOTIDE SEQUENCE [LARGE SCALE GENOMIC DNA]</scope>
    <source>
        <strain evidence="2">Zn</strain>
    </source>
</reference>
<dbReference type="AlphaFoldDB" id="A0A0C3C7H5"/>
<dbReference type="Gene3D" id="3.30.559.10">
    <property type="entry name" value="Chloramphenicol acetyltransferase-like domain"/>
    <property type="match status" value="1"/>
</dbReference>
<accession>A0A0C3C7H5</accession>
<dbReference type="InterPro" id="IPR023213">
    <property type="entry name" value="CAT-like_dom_sf"/>
</dbReference>
<sequence>MLPPVSRPDDVEAYRWKETSPGRFERHIDGIELFFTKVNAATPQPLEVGVVRGRVTIDHSFDDIHDRLRNAWITLRYDHPFMATSIVDEKATYQTPSSSDLEEWVNSTLLICNDMDDPVTRLKPNVGASLFPILENKRANLIIKCPHRYIDGHGMIQLLNNLVHLVVNPRAATFGDEAKNLSPSLRIAAGVPNPSPERVRETMQTLAAFFSRPPSNRLKPLDSFNRPGVPIWKIMAFSPKDTEEIVKGAKFNGVTVTHVICASVALATKAIGGDDGPWPNLVPFSLRPYLLSPYDNADLYPVSCWVLQIPVVAELADLISTAKQIKAGYTTVLGKELAIQAASFDHFYEKIVPGQFDLATMMTPNISSLGVLDSIFTAASIPTIKVSNFQLGIDMVDEGFIGCHAWTFQGRLHISASYLSVRYSEDMVREYLHRVATALGGGLGVELQPTFSR</sequence>
<dbReference type="Gene3D" id="3.30.559.30">
    <property type="entry name" value="Nonribosomal peptide synthetase, condensation domain"/>
    <property type="match status" value="1"/>
</dbReference>
<dbReference type="PANTHER" id="PTHR42034">
    <property type="entry name" value="CHROMOSOME 7, WHOLE GENOME SHOTGUN SEQUENCE-RELATED"/>
    <property type="match status" value="1"/>
</dbReference>
<evidence type="ECO:0008006" key="3">
    <source>
        <dbReference type="Google" id="ProtNLM"/>
    </source>
</evidence>
<name>A0A0C3C7H5_OIDMZ</name>
<evidence type="ECO:0000313" key="1">
    <source>
        <dbReference type="EMBL" id="KIM94868.1"/>
    </source>
</evidence>
<protein>
    <recommendedName>
        <fullName evidence="3">Condensation domain-containing protein</fullName>
    </recommendedName>
</protein>
<dbReference type="OrthoDB" id="2548233at2759"/>
<gene>
    <name evidence="1" type="ORF">OIDMADRAFT_149043</name>
</gene>